<dbReference type="RefSeq" id="WP_266062961.1">
    <property type="nucleotide sequence ID" value="NZ_JAPKFM010000021.1"/>
</dbReference>
<dbReference type="PROSITE" id="PS51077">
    <property type="entry name" value="HTH_ICLR"/>
    <property type="match status" value="1"/>
</dbReference>
<dbReference type="GO" id="GO:0003700">
    <property type="term" value="F:DNA-binding transcription factor activity"/>
    <property type="evidence" value="ECO:0007669"/>
    <property type="project" value="TreeGrafter"/>
</dbReference>
<proteinExistence type="predicted"/>
<protein>
    <submittedName>
        <fullName evidence="6">IclR family transcriptional regulator</fullName>
    </submittedName>
</protein>
<evidence type="ECO:0000313" key="6">
    <source>
        <dbReference type="EMBL" id="MCX2965979.1"/>
    </source>
</evidence>
<evidence type="ECO:0000313" key="7">
    <source>
        <dbReference type="Proteomes" id="UP001143347"/>
    </source>
</evidence>
<feature type="domain" description="HTH iclR-type" evidence="4">
    <location>
        <begin position="12"/>
        <end position="73"/>
    </location>
</feature>
<accession>A0A9X3D6H7</accession>
<dbReference type="PANTHER" id="PTHR30136">
    <property type="entry name" value="HELIX-TURN-HELIX TRANSCRIPTIONAL REGULATOR, ICLR FAMILY"/>
    <property type="match status" value="1"/>
</dbReference>
<keyword evidence="7" id="KW-1185">Reference proteome</keyword>
<dbReference type="Gene3D" id="3.30.450.40">
    <property type="match status" value="1"/>
</dbReference>
<dbReference type="SMART" id="SM00346">
    <property type="entry name" value="HTH_ICLR"/>
    <property type="match status" value="1"/>
</dbReference>
<comment type="caution">
    <text evidence="6">The sequence shown here is derived from an EMBL/GenBank/DDBJ whole genome shotgun (WGS) entry which is preliminary data.</text>
</comment>
<feature type="domain" description="IclR-ED" evidence="5">
    <location>
        <begin position="74"/>
        <end position="256"/>
    </location>
</feature>
<organism evidence="6 7">
    <name type="scientific">Gordonia aquimaris</name>
    <dbReference type="NCBI Taxonomy" id="2984863"/>
    <lineage>
        <taxon>Bacteria</taxon>
        <taxon>Bacillati</taxon>
        <taxon>Actinomycetota</taxon>
        <taxon>Actinomycetes</taxon>
        <taxon>Mycobacteriales</taxon>
        <taxon>Gordoniaceae</taxon>
        <taxon>Gordonia</taxon>
    </lineage>
</organism>
<keyword evidence="3" id="KW-0804">Transcription</keyword>
<dbReference type="Proteomes" id="UP001143347">
    <property type="component" value="Unassembled WGS sequence"/>
</dbReference>
<dbReference type="InterPro" id="IPR014757">
    <property type="entry name" value="Tscrpt_reg_IclR_C"/>
</dbReference>
<evidence type="ECO:0000259" key="4">
    <source>
        <dbReference type="PROSITE" id="PS51077"/>
    </source>
</evidence>
<dbReference type="Pfam" id="PF01614">
    <property type="entry name" value="IclR_C"/>
    <property type="match status" value="1"/>
</dbReference>
<dbReference type="InterPro" id="IPR036388">
    <property type="entry name" value="WH-like_DNA-bd_sf"/>
</dbReference>
<name>A0A9X3D6H7_9ACTN</name>
<dbReference type="SUPFAM" id="SSF55781">
    <property type="entry name" value="GAF domain-like"/>
    <property type="match status" value="1"/>
</dbReference>
<evidence type="ECO:0000259" key="5">
    <source>
        <dbReference type="PROSITE" id="PS51078"/>
    </source>
</evidence>
<dbReference type="InterPro" id="IPR050707">
    <property type="entry name" value="HTH_MetabolicPath_Reg"/>
</dbReference>
<dbReference type="CDD" id="cd00090">
    <property type="entry name" value="HTH_ARSR"/>
    <property type="match status" value="1"/>
</dbReference>
<gene>
    <name evidence="6" type="ORF">OSB52_17995</name>
</gene>
<sequence>MAEESAETDRPVGAVDRALQVMEIIGNVGSAGVTEIALELGVHKSTVSRILSSLEARGFVEQVPDGRKYRIGLTVVRLAGSTMATLDMTKCGQETCDAVAAQTGETTNLAVLNQSQAINVIEAAGSSSVALRTWVGQASPAYATSSGKVLLAELPETELRDMLSGELERFTESTIVDIDELVDELRTIKRRGWAMAVEELEVGLVAFAAPVRDHTGELVWALSVSGPRYRLDPDDAQEIVTTVTAAAADLSRLFGYRAAGSTGA</sequence>
<dbReference type="InterPro" id="IPR029016">
    <property type="entry name" value="GAF-like_dom_sf"/>
</dbReference>
<evidence type="ECO:0000256" key="2">
    <source>
        <dbReference type="ARBA" id="ARBA00023125"/>
    </source>
</evidence>
<dbReference type="InterPro" id="IPR011991">
    <property type="entry name" value="ArsR-like_HTH"/>
</dbReference>
<dbReference type="InterPro" id="IPR005471">
    <property type="entry name" value="Tscrpt_reg_IclR_N"/>
</dbReference>
<evidence type="ECO:0000256" key="3">
    <source>
        <dbReference type="ARBA" id="ARBA00023163"/>
    </source>
</evidence>
<evidence type="ECO:0000256" key="1">
    <source>
        <dbReference type="ARBA" id="ARBA00023015"/>
    </source>
</evidence>
<dbReference type="PROSITE" id="PS51078">
    <property type="entry name" value="ICLR_ED"/>
    <property type="match status" value="1"/>
</dbReference>
<keyword evidence="1" id="KW-0805">Transcription regulation</keyword>
<dbReference type="Pfam" id="PF09339">
    <property type="entry name" value="HTH_IclR"/>
    <property type="match status" value="1"/>
</dbReference>
<dbReference type="InterPro" id="IPR036390">
    <property type="entry name" value="WH_DNA-bd_sf"/>
</dbReference>
<keyword evidence="2" id="KW-0238">DNA-binding</keyword>
<dbReference type="PANTHER" id="PTHR30136:SF24">
    <property type="entry name" value="HTH-TYPE TRANSCRIPTIONAL REPRESSOR ALLR"/>
    <property type="match status" value="1"/>
</dbReference>
<dbReference type="SUPFAM" id="SSF46785">
    <property type="entry name" value="Winged helix' DNA-binding domain"/>
    <property type="match status" value="1"/>
</dbReference>
<reference evidence="6" key="1">
    <citation type="submission" date="2022-10" db="EMBL/GenBank/DDBJ databases">
        <title>WGS of marine actinomycetes from Thailand.</title>
        <authorList>
            <person name="Thawai C."/>
        </authorList>
    </citation>
    <scope>NUCLEOTIDE SEQUENCE</scope>
    <source>
        <strain evidence="6">SW21</strain>
    </source>
</reference>
<dbReference type="GO" id="GO:0003677">
    <property type="term" value="F:DNA binding"/>
    <property type="evidence" value="ECO:0007669"/>
    <property type="project" value="UniProtKB-KW"/>
</dbReference>
<dbReference type="Gene3D" id="1.10.10.10">
    <property type="entry name" value="Winged helix-like DNA-binding domain superfamily/Winged helix DNA-binding domain"/>
    <property type="match status" value="1"/>
</dbReference>
<dbReference type="EMBL" id="JAPKFM010000021">
    <property type="protein sequence ID" value="MCX2965979.1"/>
    <property type="molecule type" value="Genomic_DNA"/>
</dbReference>
<dbReference type="GO" id="GO:0045892">
    <property type="term" value="P:negative regulation of DNA-templated transcription"/>
    <property type="evidence" value="ECO:0007669"/>
    <property type="project" value="TreeGrafter"/>
</dbReference>
<dbReference type="AlphaFoldDB" id="A0A9X3D6H7"/>